<dbReference type="EMBL" id="MU274910">
    <property type="protein sequence ID" value="KAI0089547.1"/>
    <property type="molecule type" value="Genomic_DNA"/>
</dbReference>
<proteinExistence type="predicted"/>
<evidence type="ECO:0000313" key="2">
    <source>
        <dbReference type="Proteomes" id="UP001055072"/>
    </source>
</evidence>
<gene>
    <name evidence="1" type="ORF">BDY19DRAFT_889538</name>
</gene>
<evidence type="ECO:0000313" key="1">
    <source>
        <dbReference type="EMBL" id="KAI0089547.1"/>
    </source>
</evidence>
<sequence length="349" mass="39029">MAPLEFETYTLDPRPHYPFLITAKRYWNPSHYHDDDDALTVILAHATGYHKEHWEPTIEDFYDVLAEAGSNNPVKIREFWAIDAPNHGDAAVLNEELLTWGHTPIFDWQEYARSIHAVLTNLGTGINVDFRSRKLVGVGHSMGAVSIILAGTFMPEIKFLSVILVEPMIYKTGGPIVNFIELSARRRDIWPGYQEAYNQFSSRAAYQAWDSRVLDAYVKHGLRDLPSAEYPDKQGVTLKCTKAQELACYRDTVGKARVWTYMDHLCSTIPVHFIFGAINDSVSKKTQEDLLRNSAKGLQASVARVPGAGHLIVQTSPRALAEAIYVDLGSDIASDFVPGPARTGVQSRL</sequence>
<organism evidence="1 2">
    <name type="scientific">Irpex rosettiformis</name>
    <dbReference type="NCBI Taxonomy" id="378272"/>
    <lineage>
        <taxon>Eukaryota</taxon>
        <taxon>Fungi</taxon>
        <taxon>Dikarya</taxon>
        <taxon>Basidiomycota</taxon>
        <taxon>Agaricomycotina</taxon>
        <taxon>Agaricomycetes</taxon>
        <taxon>Polyporales</taxon>
        <taxon>Irpicaceae</taxon>
        <taxon>Irpex</taxon>
    </lineage>
</organism>
<keyword evidence="1" id="KW-0378">Hydrolase</keyword>
<dbReference type="Proteomes" id="UP001055072">
    <property type="component" value="Unassembled WGS sequence"/>
</dbReference>
<reference evidence="1" key="1">
    <citation type="journal article" date="2021" name="Environ. Microbiol.">
        <title>Gene family expansions and transcriptome signatures uncover fungal adaptations to wood decay.</title>
        <authorList>
            <person name="Hage H."/>
            <person name="Miyauchi S."/>
            <person name="Viragh M."/>
            <person name="Drula E."/>
            <person name="Min B."/>
            <person name="Chaduli D."/>
            <person name="Navarro D."/>
            <person name="Favel A."/>
            <person name="Norest M."/>
            <person name="Lesage-Meessen L."/>
            <person name="Balint B."/>
            <person name="Merenyi Z."/>
            <person name="de Eugenio L."/>
            <person name="Morin E."/>
            <person name="Martinez A.T."/>
            <person name="Baldrian P."/>
            <person name="Stursova M."/>
            <person name="Martinez M.J."/>
            <person name="Novotny C."/>
            <person name="Magnuson J.K."/>
            <person name="Spatafora J.W."/>
            <person name="Maurice S."/>
            <person name="Pangilinan J."/>
            <person name="Andreopoulos W."/>
            <person name="LaButti K."/>
            <person name="Hundley H."/>
            <person name="Na H."/>
            <person name="Kuo A."/>
            <person name="Barry K."/>
            <person name="Lipzen A."/>
            <person name="Henrissat B."/>
            <person name="Riley R."/>
            <person name="Ahrendt S."/>
            <person name="Nagy L.G."/>
            <person name="Grigoriev I.V."/>
            <person name="Martin F."/>
            <person name="Rosso M.N."/>
        </authorList>
    </citation>
    <scope>NUCLEOTIDE SEQUENCE</scope>
    <source>
        <strain evidence="1">CBS 384.51</strain>
    </source>
</reference>
<keyword evidence="2" id="KW-1185">Reference proteome</keyword>
<protein>
    <submittedName>
        <fullName evidence="1">Alpha/beta hydrolase fold-1</fullName>
    </submittedName>
</protein>
<accession>A0ACB8U5E7</accession>
<comment type="caution">
    <text evidence="1">The sequence shown here is derived from an EMBL/GenBank/DDBJ whole genome shotgun (WGS) entry which is preliminary data.</text>
</comment>
<name>A0ACB8U5E7_9APHY</name>